<dbReference type="GO" id="GO:0051539">
    <property type="term" value="F:4 iron, 4 sulfur cluster binding"/>
    <property type="evidence" value="ECO:0007669"/>
    <property type="project" value="UniProtKB-UniRule"/>
</dbReference>
<evidence type="ECO:0000256" key="4">
    <source>
        <dbReference type="ARBA" id="ARBA00022679"/>
    </source>
</evidence>
<keyword evidence="1 13" id="KW-0004">4Fe-4S</keyword>
<dbReference type="PANTHER" id="PTHR43686">
    <property type="entry name" value="SULFURTRANSFERASE-RELATED"/>
    <property type="match status" value="1"/>
</dbReference>
<evidence type="ECO:0000256" key="13">
    <source>
        <dbReference type="HAMAP-Rule" id="MF_01850"/>
    </source>
</evidence>
<evidence type="ECO:0000256" key="3">
    <source>
        <dbReference type="ARBA" id="ARBA00022555"/>
    </source>
</evidence>
<evidence type="ECO:0000259" key="14">
    <source>
        <dbReference type="Pfam" id="PF01171"/>
    </source>
</evidence>
<dbReference type="InterPro" id="IPR012089">
    <property type="entry name" value="tRNA_Cyd_32_2_STrfase"/>
</dbReference>
<comment type="cofactor">
    <cofactor evidence="13">
        <name>Mg(2+)</name>
        <dbReference type="ChEBI" id="CHEBI:18420"/>
    </cofactor>
</comment>
<keyword evidence="7 13" id="KW-0547">Nucleotide-binding</keyword>
<feature type="binding site" evidence="13">
    <location>
        <position position="221"/>
    </location>
    <ligand>
        <name>[4Fe-4S] cluster</name>
        <dbReference type="ChEBI" id="CHEBI:49883"/>
    </ligand>
</feature>
<keyword evidence="8 13" id="KW-0067">ATP-binding</keyword>
<dbReference type="InterPro" id="IPR014729">
    <property type="entry name" value="Rossmann-like_a/b/a_fold"/>
</dbReference>
<evidence type="ECO:0000256" key="12">
    <source>
        <dbReference type="ARBA" id="ARBA00023014"/>
    </source>
</evidence>
<protein>
    <recommendedName>
        <fullName evidence="13">tRNA-cytidine(32) 2-sulfurtransferase</fullName>
        <ecNumber evidence="13">2.8.1.-</ecNumber>
    </recommendedName>
    <alternativeName>
        <fullName evidence="13">Two-thiocytidine biosynthesis protein A</fullName>
    </alternativeName>
    <alternativeName>
        <fullName evidence="13">tRNA 2-thiocytidine biosynthesis protein TtcA</fullName>
    </alternativeName>
</protein>
<evidence type="ECO:0000256" key="10">
    <source>
        <dbReference type="ARBA" id="ARBA00022884"/>
    </source>
</evidence>
<sequence length="313" mass="35346">MSANISSADVANSPSQSKQKYNLNKLQKRLRRNVGKAIADFGMIEHNDKVMVCLSGGKDSYTMLDILMFLKKIAPIHFDIVAVNLDQKQPGFPEHVLPQYLDSLGVEYKIVEEDTYSIVKDKIPEGKTTCSLCSRLRRGILYRTAKELGATKIALGHHRDDMLETFFLNMFHGGKLKSMPPKLVSDNGEHIVIRPLAYCNEKDIIKYSEAAEFPIIPCNLCGSQENLQRQNIKAMLQDWNRRFPGRIESMFRALQNVAPSHLVDKNLYDFKSIKTQDAPVADGDIGFDPPSFDTQPTAEEENDIHIVNMTEAK</sequence>
<feature type="domain" description="tRNA(Ile)-lysidine/2-thiocytidine synthase N-terminal" evidence="14">
    <location>
        <begin position="49"/>
        <end position="212"/>
    </location>
</feature>
<gene>
    <name evidence="13" type="primary">ttcA</name>
    <name evidence="15" type="ORF">EP13_10210</name>
</gene>
<evidence type="ECO:0000256" key="6">
    <source>
        <dbReference type="ARBA" id="ARBA00022723"/>
    </source>
</evidence>
<feature type="binding site" evidence="13">
    <location>
        <position position="130"/>
    </location>
    <ligand>
        <name>[4Fe-4S] cluster</name>
        <dbReference type="ChEBI" id="CHEBI:49883"/>
    </ligand>
</feature>
<dbReference type="AlphaFoldDB" id="A0A075NWK8"/>
<dbReference type="GO" id="GO:0034227">
    <property type="term" value="P:tRNA thio-modification"/>
    <property type="evidence" value="ECO:0007669"/>
    <property type="project" value="UniProtKB-UniRule"/>
</dbReference>
<keyword evidence="9 13" id="KW-0460">Magnesium</keyword>
<evidence type="ECO:0000256" key="5">
    <source>
        <dbReference type="ARBA" id="ARBA00022694"/>
    </source>
</evidence>
<dbReference type="GO" id="GO:0005524">
    <property type="term" value="F:ATP binding"/>
    <property type="evidence" value="ECO:0007669"/>
    <property type="project" value="UniProtKB-UniRule"/>
</dbReference>
<proteinExistence type="inferred from homology"/>
<comment type="pathway">
    <text evidence="13">tRNA modification.</text>
</comment>
<dbReference type="Gene3D" id="3.40.50.620">
    <property type="entry name" value="HUPs"/>
    <property type="match status" value="1"/>
</dbReference>
<dbReference type="GO" id="GO:0000287">
    <property type="term" value="F:magnesium ion binding"/>
    <property type="evidence" value="ECO:0007669"/>
    <property type="project" value="UniProtKB-UniRule"/>
</dbReference>
<dbReference type="SUPFAM" id="SSF52402">
    <property type="entry name" value="Adenine nucleotide alpha hydrolases-like"/>
    <property type="match status" value="1"/>
</dbReference>
<comment type="similarity">
    <text evidence="13">Belongs to the TtcA family.</text>
</comment>
<feature type="short sequence motif" description="PP-loop motif" evidence="13">
    <location>
        <begin position="55"/>
        <end position="60"/>
    </location>
</feature>
<keyword evidence="12 13" id="KW-0411">Iron-sulfur</keyword>
<dbReference type="GO" id="GO:0000049">
    <property type="term" value="F:tRNA binding"/>
    <property type="evidence" value="ECO:0007669"/>
    <property type="project" value="UniProtKB-KW"/>
</dbReference>
<evidence type="ECO:0000256" key="11">
    <source>
        <dbReference type="ARBA" id="ARBA00023004"/>
    </source>
</evidence>
<dbReference type="eggNOG" id="COG0037">
    <property type="taxonomic scope" value="Bacteria"/>
</dbReference>
<dbReference type="InterPro" id="IPR011063">
    <property type="entry name" value="TilS/TtcA_N"/>
</dbReference>
<dbReference type="InterPro" id="IPR035107">
    <property type="entry name" value="tRNA_thiolation_TtcA_Ctu1"/>
</dbReference>
<reference evidence="15 16" key="1">
    <citation type="submission" date="2014-06" db="EMBL/GenBank/DDBJ databases">
        <title>Genomes of Alteromonas australica, a world apart.</title>
        <authorList>
            <person name="Gonzaga A."/>
            <person name="Lopez-Perez M."/>
            <person name="Rodriguez-Valera F."/>
        </authorList>
    </citation>
    <scope>NUCLEOTIDE SEQUENCE [LARGE SCALE GENOMIC DNA]</scope>
    <source>
        <strain evidence="15 16">H 17</strain>
    </source>
</reference>
<keyword evidence="5 13" id="KW-0819">tRNA processing</keyword>
<dbReference type="GeneID" id="78255279"/>
<comment type="catalytic activity">
    <reaction evidence="13">
        <text>cytidine(32) in tRNA + S-sulfanyl-L-cysteinyl-[cysteine desulfurase] + AH2 + ATP = 2-thiocytidine(32) in tRNA + L-cysteinyl-[cysteine desulfurase] + A + AMP + diphosphate + H(+)</text>
        <dbReference type="Rhea" id="RHEA:57048"/>
        <dbReference type="Rhea" id="RHEA-COMP:10288"/>
        <dbReference type="Rhea" id="RHEA-COMP:12157"/>
        <dbReference type="Rhea" id="RHEA-COMP:12158"/>
        <dbReference type="Rhea" id="RHEA-COMP:14821"/>
        <dbReference type="ChEBI" id="CHEBI:13193"/>
        <dbReference type="ChEBI" id="CHEBI:15378"/>
        <dbReference type="ChEBI" id="CHEBI:17499"/>
        <dbReference type="ChEBI" id="CHEBI:29950"/>
        <dbReference type="ChEBI" id="CHEBI:30616"/>
        <dbReference type="ChEBI" id="CHEBI:33019"/>
        <dbReference type="ChEBI" id="CHEBI:61963"/>
        <dbReference type="ChEBI" id="CHEBI:82748"/>
        <dbReference type="ChEBI" id="CHEBI:141453"/>
        <dbReference type="ChEBI" id="CHEBI:456215"/>
    </reaction>
</comment>
<dbReference type="PIRSF" id="PIRSF004976">
    <property type="entry name" value="ATPase_YdaO"/>
    <property type="match status" value="1"/>
</dbReference>
<dbReference type="KEGG" id="aal:EP13_10210"/>
<evidence type="ECO:0000313" key="15">
    <source>
        <dbReference type="EMBL" id="AIF99024.1"/>
    </source>
</evidence>
<dbReference type="PANTHER" id="PTHR43686:SF1">
    <property type="entry name" value="AMINOTRAN_5 DOMAIN-CONTAINING PROTEIN"/>
    <property type="match status" value="1"/>
</dbReference>
<keyword evidence="11 13" id="KW-0408">Iron</keyword>
<comment type="subunit">
    <text evidence="13">Homodimer.</text>
</comment>
<dbReference type="GO" id="GO:0016783">
    <property type="term" value="F:sulfurtransferase activity"/>
    <property type="evidence" value="ECO:0007669"/>
    <property type="project" value="UniProtKB-UniRule"/>
</dbReference>
<accession>A0A075NWK8</accession>
<evidence type="ECO:0000256" key="2">
    <source>
        <dbReference type="ARBA" id="ARBA00022490"/>
    </source>
</evidence>
<dbReference type="GO" id="GO:0005737">
    <property type="term" value="C:cytoplasm"/>
    <property type="evidence" value="ECO:0007669"/>
    <property type="project" value="UniProtKB-SubCell"/>
</dbReference>
<keyword evidence="10 13" id="KW-0694">RNA-binding</keyword>
<keyword evidence="6 13" id="KW-0479">Metal-binding</keyword>
<keyword evidence="2 13" id="KW-0963">Cytoplasm</keyword>
<dbReference type="EMBL" id="CP008849">
    <property type="protein sequence ID" value="AIF99024.1"/>
    <property type="molecule type" value="Genomic_DNA"/>
</dbReference>
<organism evidence="15 16">
    <name type="scientific">Alteromonas australica</name>
    <dbReference type="NCBI Taxonomy" id="589873"/>
    <lineage>
        <taxon>Bacteria</taxon>
        <taxon>Pseudomonadati</taxon>
        <taxon>Pseudomonadota</taxon>
        <taxon>Gammaproteobacteria</taxon>
        <taxon>Alteromonadales</taxon>
        <taxon>Alteromonadaceae</taxon>
        <taxon>Alteromonas/Salinimonas group</taxon>
        <taxon>Alteromonas</taxon>
    </lineage>
</organism>
<evidence type="ECO:0000256" key="9">
    <source>
        <dbReference type="ARBA" id="ARBA00022842"/>
    </source>
</evidence>
<dbReference type="NCBIfam" id="NF007972">
    <property type="entry name" value="PRK10696.1"/>
    <property type="match status" value="1"/>
</dbReference>
<feature type="binding site" evidence="13">
    <location>
        <position position="133"/>
    </location>
    <ligand>
        <name>[4Fe-4S] cluster</name>
        <dbReference type="ChEBI" id="CHEBI:49883"/>
    </ligand>
</feature>
<dbReference type="HAMAP" id="MF_01850">
    <property type="entry name" value="TtcA"/>
    <property type="match status" value="1"/>
</dbReference>
<keyword evidence="3 13" id="KW-0820">tRNA-binding</keyword>
<evidence type="ECO:0000256" key="1">
    <source>
        <dbReference type="ARBA" id="ARBA00022485"/>
    </source>
</evidence>
<comment type="function">
    <text evidence="13">Catalyzes the ATP-dependent 2-thiolation of cytidine in position 32 of tRNA, to form 2-thiocytidine (s(2)C32). The sulfur atoms are provided by the cysteine/cysteine desulfurase (IscS) system.</text>
</comment>
<name>A0A075NWK8_9ALTE</name>
<evidence type="ECO:0000256" key="8">
    <source>
        <dbReference type="ARBA" id="ARBA00022840"/>
    </source>
</evidence>
<dbReference type="CDD" id="cd24138">
    <property type="entry name" value="TtcA-like"/>
    <property type="match status" value="1"/>
</dbReference>
<dbReference type="RefSeq" id="WP_044058889.1">
    <property type="nucleotide sequence ID" value="NZ_CBCSKJ010000001.1"/>
</dbReference>
<comment type="subcellular location">
    <subcellularLocation>
        <location evidence="13">Cytoplasm</location>
    </subcellularLocation>
</comment>
<keyword evidence="4 13" id="KW-0808">Transferase</keyword>
<dbReference type="Proteomes" id="UP000056090">
    <property type="component" value="Chromosome"/>
</dbReference>
<evidence type="ECO:0000313" key="16">
    <source>
        <dbReference type="Proteomes" id="UP000056090"/>
    </source>
</evidence>
<keyword evidence="16" id="KW-1185">Reference proteome</keyword>
<evidence type="ECO:0000256" key="7">
    <source>
        <dbReference type="ARBA" id="ARBA00022741"/>
    </source>
</evidence>
<comment type="cofactor">
    <cofactor evidence="13">
        <name>[4Fe-4S] cluster</name>
        <dbReference type="ChEBI" id="CHEBI:49883"/>
    </cofactor>
    <text evidence="13">Binds 1 [4Fe-4S] cluster per subunit. The cluster is chelated by three Cys residues, the fourth Fe has a free coordination site that may bind a sulfur atom transferred from the persulfide of IscS.</text>
</comment>
<comment type="miscellaneous">
    <text evidence="13">The thiolation reaction likely consists of two steps: a first activation step by ATP to form an adenylated intermediate of the target base of tRNA, and a second nucleophilic substitution step of the sulfur (S) atom supplied by the hydrosulfide attached to the Fe-S cluster.</text>
</comment>
<dbReference type="Pfam" id="PF01171">
    <property type="entry name" value="ATP_bind_3"/>
    <property type="match status" value="1"/>
</dbReference>
<dbReference type="EC" id="2.8.1.-" evidence="13"/>